<protein>
    <submittedName>
        <fullName evidence="1">Uncharacterized protein</fullName>
    </submittedName>
</protein>
<dbReference type="EMBL" id="OZ021745">
    <property type="protein sequence ID" value="CAK9313327.1"/>
    <property type="molecule type" value="Genomic_DNA"/>
</dbReference>
<gene>
    <name evidence="1" type="ORF">CITCOLO1_LOCUS5041</name>
</gene>
<accession>A0ABP0Y3M1</accession>
<evidence type="ECO:0000313" key="1">
    <source>
        <dbReference type="EMBL" id="CAK9313327.1"/>
    </source>
</evidence>
<dbReference type="Proteomes" id="UP001642487">
    <property type="component" value="Chromosome 11"/>
</dbReference>
<name>A0ABP0Y3M1_9ROSI</name>
<organism evidence="1 2">
    <name type="scientific">Citrullus colocynthis</name>
    <name type="common">colocynth</name>
    <dbReference type="NCBI Taxonomy" id="252529"/>
    <lineage>
        <taxon>Eukaryota</taxon>
        <taxon>Viridiplantae</taxon>
        <taxon>Streptophyta</taxon>
        <taxon>Embryophyta</taxon>
        <taxon>Tracheophyta</taxon>
        <taxon>Spermatophyta</taxon>
        <taxon>Magnoliopsida</taxon>
        <taxon>eudicotyledons</taxon>
        <taxon>Gunneridae</taxon>
        <taxon>Pentapetalae</taxon>
        <taxon>rosids</taxon>
        <taxon>fabids</taxon>
        <taxon>Cucurbitales</taxon>
        <taxon>Cucurbitaceae</taxon>
        <taxon>Benincaseae</taxon>
        <taxon>Citrullus</taxon>
    </lineage>
</organism>
<sequence>MNTLGEEDNNKSLSTVTSFLSHFLCLMNFTGEEEDFQWLTEETENFAGNFLAKIIRRSNVAFLARRVSNLSVKGMDWNRIIRNA</sequence>
<reference evidence="1 2" key="1">
    <citation type="submission" date="2024-03" db="EMBL/GenBank/DDBJ databases">
        <authorList>
            <person name="Gkanogiannis A."/>
            <person name="Becerra Lopez-Lavalle L."/>
        </authorList>
    </citation>
    <scope>NUCLEOTIDE SEQUENCE [LARGE SCALE GENOMIC DNA]</scope>
</reference>
<evidence type="ECO:0000313" key="2">
    <source>
        <dbReference type="Proteomes" id="UP001642487"/>
    </source>
</evidence>
<keyword evidence="2" id="KW-1185">Reference proteome</keyword>
<proteinExistence type="predicted"/>